<dbReference type="EMBL" id="JBBPBN010000005">
    <property type="protein sequence ID" value="KAK9038775.1"/>
    <property type="molecule type" value="Genomic_DNA"/>
</dbReference>
<name>A0ABR2TMR2_9ROSI</name>
<gene>
    <name evidence="2" type="ORF">V6N11_023629</name>
</gene>
<evidence type="ECO:0000256" key="1">
    <source>
        <dbReference type="SAM" id="MobiDB-lite"/>
    </source>
</evidence>
<accession>A0ABR2TMR2</accession>
<comment type="caution">
    <text evidence="2">The sequence shown here is derived from an EMBL/GenBank/DDBJ whole genome shotgun (WGS) entry which is preliminary data.</text>
</comment>
<dbReference type="SUPFAM" id="SSF56219">
    <property type="entry name" value="DNase I-like"/>
    <property type="match status" value="1"/>
</dbReference>
<dbReference type="InterPro" id="IPR036691">
    <property type="entry name" value="Endo/exonu/phosph_ase_sf"/>
</dbReference>
<feature type="region of interest" description="Disordered" evidence="1">
    <location>
        <begin position="237"/>
        <end position="287"/>
    </location>
</feature>
<evidence type="ECO:0008006" key="4">
    <source>
        <dbReference type="Google" id="ProtNLM"/>
    </source>
</evidence>
<evidence type="ECO:0000313" key="2">
    <source>
        <dbReference type="EMBL" id="KAK9038775.1"/>
    </source>
</evidence>
<dbReference type="Gene3D" id="3.60.10.10">
    <property type="entry name" value="Endonuclease/exonuclease/phosphatase"/>
    <property type="match status" value="1"/>
</dbReference>
<dbReference type="PANTHER" id="PTHR33710">
    <property type="entry name" value="BNAC02G09200D PROTEIN"/>
    <property type="match status" value="1"/>
</dbReference>
<organism evidence="2 3">
    <name type="scientific">Hibiscus sabdariffa</name>
    <name type="common">roselle</name>
    <dbReference type="NCBI Taxonomy" id="183260"/>
    <lineage>
        <taxon>Eukaryota</taxon>
        <taxon>Viridiplantae</taxon>
        <taxon>Streptophyta</taxon>
        <taxon>Embryophyta</taxon>
        <taxon>Tracheophyta</taxon>
        <taxon>Spermatophyta</taxon>
        <taxon>Magnoliopsida</taxon>
        <taxon>eudicotyledons</taxon>
        <taxon>Gunneridae</taxon>
        <taxon>Pentapetalae</taxon>
        <taxon>rosids</taxon>
        <taxon>malvids</taxon>
        <taxon>Malvales</taxon>
        <taxon>Malvaceae</taxon>
        <taxon>Malvoideae</taxon>
        <taxon>Hibiscus</taxon>
    </lineage>
</organism>
<protein>
    <recommendedName>
        <fullName evidence="4">Endonuclease/exonuclease/phosphatase domain-containing protein</fullName>
    </recommendedName>
</protein>
<sequence length="287" mass="33235">MKMKMENAFYVEPDGIAGGLALWWSSDVKLSMLQYDKNFIDTLISVNGESEWFGTFIYAPPYEGEKQSFWERMTMLRSKVNTEWCIIGDSNIVASPNEKSRGSPFDHSNAKWYYDFLESTYLIEMQSKGGNYTWSNHRSDEDTIWEKLDRVLTSLEWNFLFPRAISIVEAAIAYDHAPILLLTNGLEKRAKKDFKFELKWLLEEECPRIVTEEWANTSDRSLRGSFRVKQRRTRVKLKVPQKEKPDGSLSRLAVPCGPNTQTGPPWIGARAPRQNLLTDWNEKQGLT</sequence>
<dbReference type="PANTHER" id="PTHR33710:SF79">
    <property type="entry name" value="OS06G0205337 PROTEIN"/>
    <property type="match status" value="1"/>
</dbReference>
<proteinExistence type="predicted"/>
<keyword evidence="3" id="KW-1185">Reference proteome</keyword>
<dbReference type="Proteomes" id="UP001396334">
    <property type="component" value="Unassembled WGS sequence"/>
</dbReference>
<reference evidence="2 3" key="1">
    <citation type="journal article" date="2024" name="G3 (Bethesda)">
        <title>Genome assembly of Hibiscus sabdariffa L. provides insights into metabolisms of medicinal natural products.</title>
        <authorList>
            <person name="Kim T."/>
        </authorList>
    </citation>
    <scope>NUCLEOTIDE SEQUENCE [LARGE SCALE GENOMIC DNA]</scope>
    <source>
        <strain evidence="2">TK-2024</strain>
        <tissue evidence="2">Old leaves</tissue>
    </source>
</reference>
<evidence type="ECO:0000313" key="3">
    <source>
        <dbReference type="Proteomes" id="UP001396334"/>
    </source>
</evidence>